<dbReference type="InterPro" id="IPR000073">
    <property type="entry name" value="AB_hydrolase_1"/>
</dbReference>
<dbReference type="STRING" id="310781.SAMN05216259_11733"/>
<dbReference type="InterPro" id="IPR000639">
    <property type="entry name" value="Epox_hydrolase-like"/>
</dbReference>
<dbReference type="PRINTS" id="PR00111">
    <property type="entry name" value="ABHYDROLASE"/>
</dbReference>
<name>A0A1H0PWC1_9ACTN</name>
<sequence>MADPHTNATAPAPPADGAGVAGMEGFSHRYAEVNGTRIHYVIGGEGPAVVLVHGFPFTWEVWRSVMPRLAAAGHTVLAPDLRGVGYSAPAETDTFSKTNVAEDIRQIAAGLDLGPIHLVGMDVGGMVAYAYASRHPDDVRRLVLSETLIPGFGLEEKMNVAEGGTWTFAFFAQVDTAAFLTQGKESAFLPYFWKETSVRPEAEAFGIAHYLPHFTGPLGLRGGLQHYASMVEDGRANREAFTGKLPMPVLVLNGDHGYFREELLTGARQVAESLEDDVIPDASHAYAYDNPEATAERLLRFFA</sequence>
<dbReference type="GO" id="GO:0016787">
    <property type="term" value="F:hydrolase activity"/>
    <property type="evidence" value="ECO:0007669"/>
    <property type="project" value="UniProtKB-KW"/>
</dbReference>
<dbReference type="Pfam" id="PF00561">
    <property type="entry name" value="Abhydrolase_1"/>
    <property type="match status" value="1"/>
</dbReference>
<dbReference type="OrthoDB" id="3507586at2"/>
<proteinExistence type="predicted"/>
<evidence type="ECO:0000259" key="2">
    <source>
        <dbReference type="Pfam" id="PF00561"/>
    </source>
</evidence>
<feature type="domain" description="AB hydrolase-1" evidence="2">
    <location>
        <begin position="47"/>
        <end position="158"/>
    </location>
</feature>
<evidence type="ECO:0000313" key="4">
    <source>
        <dbReference type="Proteomes" id="UP000199341"/>
    </source>
</evidence>
<dbReference type="PANTHER" id="PTHR43329">
    <property type="entry name" value="EPOXIDE HYDROLASE"/>
    <property type="match status" value="1"/>
</dbReference>
<dbReference type="AlphaFoldDB" id="A0A1H0PWC1"/>
<keyword evidence="4" id="KW-1185">Reference proteome</keyword>
<dbReference type="SUPFAM" id="SSF53474">
    <property type="entry name" value="alpha/beta-Hydrolases"/>
    <property type="match status" value="1"/>
</dbReference>
<dbReference type="Proteomes" id="UP000199341">
    <property type="component" value="Unassembled WGS sequence"/>
</dbReference>
<dbReference type="PRINTS" id="PR00412">
    <property type="entry name" value="EPOXHYDRLASE"/>
</dbReference>
<dbReference type="Gene3D" id="3.40.50.1820">
    <property type="entry name" value="alpha/beta hydrolase"/>
    <property type="match status" value="1"/>
</dbReference>
<gene>
    <name evidence="3" type="ORF">SAMN05216259_11733</name>
</gene>
<protein>
    <submittedName>
        <fullName evidence="3">Pimeloyl-ACP methyl ester carboxylesterase</fullName>
    </submittedName>
</protein>
<accession>A0A1H0PWC1</accession>
<reference evidence="3 4" key="1">
    <citation type="submission" date="2016-10" db="EMBL/GenBank/DDBJ databases">
        <authorList>
            <person name="de Groot N.N."/>
        </authorList>
    </citation>
    <scope>NUCLEOTIDE SEQUENCE [LARGE SCALE GENOMIC DNA]</scope>
    <source>
        <strain evidence="3 4">CGMCC 4.2022</strain>
    </source>
</reference>
<dbReference type="InterPro" id="IPR029058">
    <property type="entry name" value="AB_hydrolase_fold"/>
</dbReference>
<evidence type="ECO:0000313" key="3">
    <source>
        <dbReference type="EMBL" id="SDP09334.1"/>
    </source>
</evidence>
<keyword evidence="1" id="KW-0378">Hydrolase</keyword>
<dbReference type="EMBL" id="FNIE01000017">
    <property type="protein sequence ID" value="SDP09334.1"/>
    <property type="molecule type" value="Genomic_DNA"/>
</dbReference>
<dbReference type="RefSeq" id="WP_093787645.1">
    <property type="nucleotide sequence ID" value="NZ_FNIE01000017.1"/>
</dbReference>
<organism evidence="3 4">
    <name type="scientific">Actinacidiphila guanduensis</name>
    <dbReference type="NCBI Taxonomy" id="310781"/>
    <lineage>
        <taxon>Bacteria</taxon>
        <taxon>Bacillati</taxon>
        <taxon>Actinomycetota</taxon>
        <taxon>Actinomycetes</taxon>
        <taxon>Kitasatosporales</taxon>
        <taxon>Streptomycetaceae</taxon>
        <taxon>Actinacidiphila</taxon>
    </lineage>
</organism>
<evidence type="ECO:0000256" key="1">
    <source>
        <dbReference type="ARBA" id="ARBA00022801"/>
    </source>
</evidence>